<sequence length="391" mass="42341">DRPECQMKREYSFEGRQVLSCEAQSNPSVINFTWYKGNRTVSEVASTMGTGADGGGDVGAALVGSKQSTVLVLADNDVESYYCIATNQIGASQPCKLHVQQIASAPSGWVQTLLADENLIIVAACAGAVVFLIASSLVILVICGAKRRLKRLPHGLNGGLHGRLPDLNGGAGALVAGANGLSQYASTQPFNRFSTTNSSTISSVHSNSGTGRQKSASFALINQLPILEERSMRNGRCTALSIHDMDYHHNTGANIYTPQKSPLISSSMSQCVQLSTTSQPDGSPLLCSDDYRSDLDDEEGEVSPATPMTSSTESVEHHFYERPLHYAPPPKHNTIHYNIPPPRPPPPPTLGGPVYQEVNSRPHTGTGQRLRHYSYSQSRDNFDYDYDYQLR</sequence>
<keyword evidence="2" id="KW-0472">Membrane</keyword>
<dbReference type="EMBL" id="CAJPVJ010009082">
    <property type="protein sequence ID" value="CAG2172345.1"/>
    <property type="molecule type" value="Genomic_DNA"/>
</dbReference>
<protein>
    <recommendedName>
        <fullName evidence="3">Ig-like domain-containing protein</fullName>
    </recommendedName>
</protein>
<feature type="region of interest" description="Disordered" evidence="1">
    <location>
        <begin position="274"/>
        <end position="313"/>
    </location>
</feature>
<proteinExistence type="predicted"/>
<keyword evidence="2" id="KW-1133">Transmembrane helix</keyword>
<evidence type="ECO:0000259" key="3">
    <source>
        <dbReference type="PROSITE" id="PS50835"/>
    </source>
</evidence>
<feature type="transmembrane region" description="Helical" evidence="2">
    <location>
        <begin position="119"/>
        <end position="143"/>
    </location>
</feature>
<dbReference type="OrthoDB" id="6106100at2759"/>
<evidence type="ECO:0000313" key="5">
    <source>
        <dbReference type="Proteomes" id="UP000728032"/>
    </source>
</evidence>
<dbReference type="Proteomes" id="UP000728032">
    <property type="component" value="Unassembled WGS sequence"/>
</dbReference>
<feature type="non-terminal residue" evidence="4">
    <location>
        <position position="1"/>
    </location>
</feature>
<name>A0A7R9M7P8_9ACAR</name>
<dbReference type="AlphaFoldDB" id="A0A7R9M7P8"/>
<organism evidence="4">
    <name type="scientific">Oppiella nova</name>
    <dbReference type="NCBI Taxonomy" id="334625"/>
    <lineage>
        <taxon>Eukaryota</taxon>
        <taxon>Metazoa</taxon>
        <taxon>Ecdysozoa</taxon>
        <taxon>Arthropoda</taxon>
        <taxon>Chelicerata</taxon>
        <taxon>Arachnida</taxon>
        <taxon>Acari</taxon>
        <taxon>Acariformes</taxon>
        <taxon>Sarcoptiformes</taxon>
        <taxon>Oribatida</taxon>
        <taxon>Brachypylina</taxon>
        <taxon>Oppioidea</taxon>
        <taxon>Oppiidae</taxon>
        <taxon>Oppiella</taxon>
    </lineage>
</organism>
<accession>A0A7R9M7P8</accession>
<evidence type="ECO:0000256" key="2">
    <source>
        <dbReference type="SAM" id="Phobius"/>
    </source>
</evidence>
<reference evidence="4" key="1">
    <citation type="submission" date="2020-11" db="EMBL/GenBank/DDBJ databases">
        <authorList>
            <person name="Tran Van P."/>
        </authorList>
    </citation>
    <scope>NUCLEOTIDE SEQUENCE</scope>
</reference>
<dbReference type="PROSITE" id="PS50835">
    <property type="entry name" value="IG_LIKE"/>
    <property type="match status" value="1"/>
</dbReference>
<feature type="region of interest" description="Disordered" evidence="1">
    <location>
        <begin position="338"/>
        <end position="378"/>
    </location>
</feature>
<dbReference type="InterPro" id="IPR013783">
    <property type="entry name" value="Ig-like_fold"/>
</dbReference>
<gene>
    <name evidence="4" type="ORF">ONB1V03_LOCUS11803</name>
</gene>
<dbReference type="Gene3D" id="2.60.40.10">
    <property type="entry name" value="Immunoglobulins"/>
    <property type="match status" value="1"/>
</dbReference>
<evidence type="ECO:0000313" key="4">
    <source>
        <dbReference type="EMBL" id="CAD7655158.1"/>
    </source>
</evidence>
<dbReference type="EMBL" id="OC923907">
    <property type="protein sequence ID" value="CAD7655158.1"/>
    <property type="molecule type" value="Genomic_DNA"/>
</dbReference>
<keyword evidence="2" id="KW-0812">Transmembrane</keyword>
<feature type="compositionally biased region" description="Polar residues" evidence="1">
    <location>
        <begin position="357"/>
        <end position="367"/>
    </location>
</feature>
<dbReference type="InterPro" id="IPR007110">
    <property type="entry name" value="Ig-like_dom"/>
</dbReference>
<dbReference type="SUPFAM" id="SSF48726">
    <property type="entry name" value="Immunoglobulin"/>
    <property type="match status" value="1"/>
</dbReference>
<evidence type="ECO:0000256" key="1">
    <source>
        <dbReference type="SAM" id="MobiDB-lite"/>
    </source>
</evidence>
<feature type="compositionally biased region" description="Pro residues" evidence="1">
    <location>
        <begin position="339"/>
        <end position="350"/>
    </location>
</feature>
<keyword evidence="5" id="KW-1185">Reference proteome</keyword>
<dbReference type="InterPro" id="IPR036179">
    <property type="entry name" value="Ig-like_dom_sf"/>
</dbReference>
<feature type="domain" description="Ig-like" evidence="3">
    <location>
        <begin position="3"/>
        <end position="98"/>
    </location>
</feature>